<sequence>MVFLVSDIKHRCAIPELTNDTYQVQSEAHAKLIKKYIPEEIVDGKLVYSKCHIYVNKGVIRKQTLTNCTSWVYDKSIFQTSLTSDSNLVCGKNGLLIKYILYIFLEISSLCSVAVGFLIGAEISSTKNRACASIIIQLYLTAGYIVISILAYYIRTWKLLVLLVSIPTIPVALLYFWLLPESPRWLLTVKKEKEAEIILNKMAKVNNRNFSYKSDEIEISVVEDRTVRLWKIFTIPKLRKRTFILMFNWFVVSFAYYGMVLHTEHLSGNIFLNFLFGALVEIPAYLMCVVLLDRIGRKKLYIAFMAIGGICGIMIIFSLMYTPGDFQRNKTSLALLSRLCITGSYGIIYLHTCELYPTCVRNGALGYLSTFATLGGTISPYIIMTRTLATGMPLISSFLKPTINQ</sequence>
<dbReference type="GO" id="GO:0016020">
    <property type="term" value="C:membrane"/>
    <property type="evidence" value="ECO:0007669"/>
    <property type="project" value="UniProtKB-SubCell"/>
</dbReference>
<evidence type="ECO:0000313" key="6">
    <source>
        <dbReference type="EMBL" id="CAE1142017.1"/>
    </source>
</evidence>
<keyword evidence="4 5" id="KW-0472">Membrane</keyword>
<name>A0A812AL35_ACAPH</name>
<dbReference type="Gene3D" id="1.20.1250.20">
    <property type="entry name" value="MFS general substrate transporter like domains"/>
    <property type="match status" value="1"/>
</dbReference>
<feature type="transmembrane region" description="Helical" evidence="5">
    <location>
        <begin position="99"/>
        <end position="119"/>
    </location>
</feature>
<dbReference type="AlphaFoldDB" id="A0A812AL35"/>
<comment type="subcellular location">
    <subcellularLocation>
        <location evidence="1">Membrane</location>
        <topology evidence="1">Multi-pass membrane protein</topology>
    </subcellularLocation>
</comment>
<evidence type="ECO:0000256" key="1">
    <source>
        <dbReference type="ARBA" id="ARBA00004141"/>
    </source>
</evidence>
<gene>
    <name evidence="6" type="ORF">SPHA_971</name>
</gene>
<feature type="transmembrane region" description="Helical" evidence="5">
    <location>
        <begin position="159"/>
        <end position="178"/>
    </location>
</feature>
<evidence type="ECO:0000256" key="5">
    <source>
        <dbReference type="SAM" id="Phobius"/>
    </source>
</evidence>
<dbReference type="SUPFAM" id="SSF103473">
    <property type="entry name" value="MFS general substrate transporter"/>
    <property type="match status" value="1"/>
</dbReference>
<dbReference type="EMBL" id="CAHIKZ030000027">
    <property type="protein sequence ID" value="CAE1142017.1"/>
    <property type="molecule type" value="Genomic_DNA"/>
</dbReference>
<organism evidence="6 7">
    <name type="scientific">Acanthosepion pharaonis</name>
    <name type="common">Pharaoh cuttlefish</name>
    <name type="synonym">Sepia pharaonis</name>
    <dbReference type="NCBI Taxonomy" id="158019"/>
    <lineage>
        <taxon>Eukaryota</taxon>
        <taxon>Metazoa</taxon>
        <taxon>Spiralia</taxon>
        <taxon>Lophotrochozoa</taxon>
        <taxon>Mollusca</taxon>
        <taxon>Cephalopoda</taxon>
        <taxon>Coleoidea</taxon>
        <taxon>Decapodiformes</taxon>
        <taxon>Sepiida</taxon>
        <taxon>Sepiina</taxon>
        <taxon>Sepiidae</taxon>
        <taxon>Acanthosepion</taxon>
    </lineage>
</organism>
<reference evidence="6" key="1">
    <citation type="submission" date="2021-01" db="EMBL/GenBank/DDBJ databases">
        <authorList>
            <person name="Li R."/>
            <person name="Bekaert M."/>
        </authorList>
    </citation>
    <scope>NUCLEOTIDE SEQUENCE</scope>
    <source>
        <strain evidence="6">Farmed</strain>
    </source>
</reference>
<dbReference type="Proteomes" id="UP000597762">
    <property type="component" value="Unassembled WGS sequence"/>
</dbReference>
<dbReference type="OrthoDB" id="10021984at2759"/>
<feature type="transmembrane region" description="Helical" evidence="5">
    <location>
        <begin position="364"/>
        <end position="383"/>
    </location>
</feature>
<evidence type="ECO:0000256" key="4">
    <source>
        <dbReference type="ARBA" id="ARBA00023136"/>
    </source>
</evidence>
<protein>
    <submittedName>
        <fullName evidence="6">SLC22A4_5</fullName>
    </submittedName>
</protein>
<evidence type="ECO:0000256" key="3">
    <source>
        <dbReference type="ARBA" id="ARBA00022989"/>
    </source>
</evidence>
<feature type="transmembrane region" description="Helical" evidence="5">
    <location>
        <begin position="242"/>
        <end position="259"/>
    </location>
</feature>
<dbReference type="Pfam" id="PF00083">
    <property type="entry name" value="Sugar_tr"/>
    <property type="match status" value="1"/>
</dbReference>
<keyword evidence="3 5" id="KW-1133">Transmembrane helix</keyword>
<dbReference type="InterPro" id="IPR036259">
    <property type="entry name" value="MFS_trans_sf"/>
</dbReference>
<feature type="transmembrane region" description="Helical" evidence="5">
    <location>
        <begin position="300"/>
        <end position="321"/>
    </location>
</feature>
<comment type="caution">
    <text evidence="6">The sequence shown here is derived from an EMBL/GenBank/DDBJ whole genome shotgun (WGS) entry which is preliminary data.</text>
</comment>
<feature type="transmembrane region" description="Helical" evidence="5">
    <location>
        <begin position="333"/>
        <end position="352"/>
    </location>
</feature>
<keyword evidence="7" id="KW-1185">Reference proteome</keyword>
<dbReference type="GO" id="GO:0022857">
    <property type="term" value="F:transmembrane transporter activity"/>
    <property type="evidence" value="ECO:0007669"/>
    <property type="project" value="InterPro"/>
</dbReference>
<evidence type="ECO:0000313" key="7">
    <source>
        <dbReference type="Proteomes" id="UP000597762"/>
    </source>
</evidence>
<feature type="transmembrane region" description="Helical" evidence="5">
    <location>
        <begin position="131"/>
        <end position="153"/>
    </location>
</feature>
<evidence type="ECO:0000256" key="2">
    <source>
        <dbReference type="ARBA" id="ARBA00022692"/>
    </source>
</evidence>
<dbReference type="PANTHER" id="PTHR24064">
    <property type="entry name" value="SOLUTE CARRIER FAMILY 22 MEMBER"/>
    <property type="match status" value="1"/>
</dbReference>
<accession>A0A812AL35</accession>
<keyword evidence="2 5" id="KW-0812">Transmembrane</keyword>
<proteinExistence type="predicted"/>
<dbReference type="InterPro" id="IPR005828">
    <property type="entry name" value="MFS_sugar_transport-like"/>
</dbReference>
<feature type="transmembrane region" description="Helical" evidence="5">
    <location>
        <begin position="271"/>
        <end position="293"/>
    </location>
</feature>